<dbReference type="PANTHER" id="PTHR35010:SF2">
    <property type="entry name" value="BLL4672 PROTEIN"/>
    <property type="match status" value="1"/>
</dbReference>
<organism evidence="3 4">
    <name type="scientific">Epidermidibacterium keratini</name>
    <dbReference type="NCBI Taxonomy" id="1891644"/>
    <lineage>
        <taxon>Bacteria</taxon>
        <taxon>Bacillati</taxon>
        <taxon>Actinomycetota</taxon>
        <taxon>Actinomycetes</taxon>
        <taxon>Sporichthyales</taxon>
        <taxon>Sporichthyaceae</taxon>
        <taxon>Epidermidibacterium</taxon>
    </lineage>
</organism>
<sequence>MSDNHLGDFLRLRRERVDPRDAGLRTLGHRRTPGLRREEVASLAGVSVEYLIRLERGRDRNPSPQVIAALADALRLDEQATAHLRALCSPEPVAPPEEFAIDPTVLRTLQATAYPAMIASRFFDLLALNESGAALYDGWDIPLGTNLAEHLFLHPRAEEIYLNREELAAETVGNLRQQSGLDPSHERLTDLIGRLSIGSQLFARLWALGDVHAKTVGRKQLRHPSLGELDLLWTTLTVAAAPSQMVVVYQGEPGSDTERALASLTGSDREFATQSAIATASPTPRIARSIQPTAGQAPARQALPAAVPNTDDPR</sequence>
<dbReference type="AlphaFoldDB" id="A0A7L4YNG1"/>
<dbReference type="InterPro" id="IPR001387">
    <property type="entry name" value="Cro/C1-type_HTH"/>
</dbReference>
<name>A0A7L4YNG1_9ACTN</name>
<reference evidence="3 4" key="1">
    <citation type="journal article" date="2018" name="Int. J. Syst. Evol. Microbiol.">
        <title>Epidermidibacterium keratini gen. nov., sp. nov., a member of the family Sporichthyaceae, isolated from keratin epidermis.</title>
        <authorList>
            <person name="Lee D.G."/>
            <person name="Trujillo M.E."/>
            <person name="Kang S."/>
            <person name="Nam J.J."/>
            <person name="Kim Y.J."/>
        </authorList>
    </citation>
    <scope>NUCLEOTIDE SEQUENCE [LARGE SCALE GENOMIC DNA]</scope>
    <source>
        <strain evidence="3 4">EPI-7</strain>
    </source>
</reference>
<evidence type="ECO:0000313" key="3">
    <source>
        <dbReference type="EMBL" id="QHC00676.1"/>
    </source>
</evidence>
<dbReference type="PROSITE" id="PS50943">
    <property type="entry name" value="HTH_CROC1"/>
    <property type="match status" value="1"/>
</dbReference>
<dbReference type="Gene3D" id="1.10.260.40">
    <property type="entry name" value="lambda repressor-like DNA-binding domains"/>
    <property type="match status" value="1"/>
</dbReference>
<dbReference type="GO" id="GO:0003677">
    <property type="term" value="F:DNA binding"/>
    <property type="evidence" value="ECO:0007669"/>
    <property type="project" value="InterPro"/>
</dbReference>
<dbReference type="InterPro" id="IPR010982">
    <property type="entry name" value="Lambda_DNA-bd_dom_sf"/>
</dbReference>
<proteinExistence type="predicted"/>
<dbReference type="Proteomes" id="UP000463857">
    <property type="component" value="Chromosome"/>
</dbReference>
<dbReference type="KEGG" id="eke:EK0264_10505"/>
<gene>
    <name evidence="3" type="ORF">EK0264_10505</name>
</gene>
<dbReference type="PANTHER" id="PTHR35010">
    <property type="entry name" value="BLL4672 PROTEIN-RELATED"/>
    <property type="match status" value="1"/>
</dbReference>
<dbReference type="CDD" id="cd00093">
    <property type="entry name" value="HTH_XRE"/>
    <property type="match status" value="1"/>
</dbReference>
<evidence type="ECO:0000259" key="2">
    <source>
        <dbReference type="PROSITE" id="PS50943"/>
    </source>
</evidence>
<dbReference type="RefSeq" id="WP_159545395.1">
    <property type="nucleotide sequence ID" value="NZ_CP047156.1"/>
</dbReference>
<feature type="domain" description="HTH cro/C1-type" evidence="2">
    <location>
        <begin position="34"/>
        <end position="79"/>
    </location>
</feature>
<dbReference type="Gene3D" id="3.30.450.180">
    <property type="match status" value="1"/>
</dbReference>
<dbReference type="EMBL" id="CP047156">
    <property type="protein sequence ID" value="QHC00676.1"/>
    <property type="molecule type" value="Genomic_DNA"/>
</dbReference>
<feature type="compositionally biased region" description="Polar residues" evidence="1">
    <location>
        <begin position="273"/>
        <end position="282"/>
    </location>
</feature>
<dbReference type="SMART" id="SM00530">
    <property type="entry name" value="HTH_XRE"/>
    <property type="match status" value="1"/>
</dbReference>
<dbReference type="OrthoDB" id="3608749at2"/>
<dbReference type="Pfam" id="PF17765">
    <property type="entry name" value="MLTR_LBD"/>
    <property type="match status" value="1"/>
</dbReference>
<dbReference type="InterPro" id="IPR041413">
    <property type="entry name" value="MLTR_LBD"/>
</dbReference>
<evidence type="ECO:0000313" key="4">
    <source>
        <dbReference type="Proteomes" id="UP000463857"/>
    </source>
</evidence>
<evidence type="ECO:0000256" key="1">
    <source>
        <dbReference type="SAM" id="MobiDB-lite"/>
    </source>
</evidence>
<dbReference type="InParanoid" id="A0A7L4YNG1"/>
<keyword evidence="4" id="KW-1185">Reference proteome</keyword>
<feature type="region of interest" description="Disordered" evidence="1">
    <location>
        <begin position="273"/>
        <end position="314"/>
    </location>
</feature>
<protein>
    <submittedName>
        <fullName evidence="3">Helix-turn-helix domain-containing protein</fullName>
    </submittedName>
</protein>
<dbReference type="Pfam" id="PF13560">
    <property type="entry name" value="HTH_31"/>
    <property type="match status" value="1"/>
</dbReference>
<accession>A0A7L4YNG1</accession>
<dbReference type="SUPFAM" id="SSF47413">
    <property type="entry name" value="lambda repressor-like DNA-binding domains"/>
    <property type="match status" value="1"/>
</dbReference>